<name>A0A2S2R2Y3_9HEMI</name>
<feature type="transmembrane region" description="Helical" evidence="1">
    <location>
        <begin position="72"/>
        <end position="90"/>
    </location>
</feature>
<keyword evidence="1" id="KW-1133">Transmembrane helix</keyword>
<reference evidence="2" key="1">
    <citation type="submission" date="2018-04" db="EMBL/GenBank/DDBJ databases">
        <title>Transcriptome assembly of Sipha flava.</title>
        <authorList>
            <person name="Scully E.D."/>
            <person name="Geib S.M."/>
            <person name="Palmer N.A."/>
            <person name="Koch K."/>
            <person name="Bradshaw J."/>
            <person name="Heng-Moss T."/>
            <person name="Sarath G."/>
        </authorList>
    </citation>
    <scope>NUCLEOTIDE SEQUENCE</scope>
</reference>
<organism evidence="2">
    <name type="scientific">Sipha flava</name>
    <name type="common">yellow sugarcane aphid</name>
    <dbReference type="NCBI Taxonomy" id="143950"/>
    <lineage>
        <taxon>Eukaryota</taxon>
        <taxon>Metazoa</taxon>
        <taxon>Ecdysozoa</taxon>
        <taxon>Arthropoda</taxon>
        <taxon>Hexapoda</taxon>
        <taxon>Insecta</taxon>
        <taxon>Pterygota</taxon>
        <taxon>Neoptera</taxon>
        <taxon>Paraneoptera</taxon>
        <taxon>Hemiptera</taxon>
        <taxon>Sternorrhyncha</taxon>
        <taxon>Aphidomorpha</taxon>
        <taxon>Aphidoidea</taxon>
        <taxon>Aphididae</taxon>
        <taxon>Sipha</taxon>
    </lineage>
</organism>
<gene>
    <name evidence="2" type="ORF">g.1406</name>
</gene>
<sequence>MLNLISNVDKSRSVLLVIIIIFFLPIYSNGPATDVILVRSSTETVHVSQSNAAPVSPSHVHVSFNGVSSHAGHMRFSSFAFATVAVLLSADPRSRVRIRVIVRCTVQIRVQ</sequence>
<protein>
    <recommendedName>
        <fullName evidence="3">Transmembrane protein</fullName>
    </recommendedName>
</protein>
<dbReference type="EMBL" id="GGMS01015204">
    <property type="protein sequence ID" value="MBY84407.1"/>
    <property type="molecule type" value="Transcribed_RNA"/>
</dbReference>
<evidence type="ECO:0008006" key="3">
    <source>
        <dbReference type="Google" id="ProtNLM"/>
    </source>
</evidence>
<proteinExistence type="predicted"/>
<feature type="transmembrane region" description="Helical" evidence="1">
    <location>
        <begin position="12"/>
        <end position="28"/>
    </location>
</feature>
<keyword evidence="1" id="KW-0472">Membrane</keyword>
<dbReference type="AlphaFoldDB" id="A0A2S2R2Y3"/>
<evidence type="ECO:0000256" key="1">
    <source>
        <dbReference type="SAM" id="Phobius"/>
    </source>
</evidence>
<accession>A0A2S2R2Y3</accession>
<keyword evidence="1" id="KW-0812">Transmembrane</keyword>
<evidence type="ECO:0000313" key="2">
    <source>
        <dbReference type="EMBL" id="MBY84407.1"/>
    </source>
</evidence>